<evidence type="ECO:0000256" key="3">
    <source>
        <dbReference type="ARBA" id="ARBA00022729"/>
    </source>
</evidence>
<sequence length="203" mass="22409">MPPEGMAVTKSVLPEHPQKLLPAGDVIPVLLGFRNEGSEPVNVSAIMGSLNHAGDFRVYYQNFSMQPLGITVPAGAELTMEYLFRPDPALPPMEFRIAITAFYSNVKGNEWYSSTFFNETIEIVEAEKFFDTEVLFMYATIICLMALAVFGLVRWAASLSIFKKAVTTKKAKAASTTTADDDWLKGTPASKVIKGRKTEKKTD</sequence>
<comment type="similarity">
    <text evidence="7">Belongs to the TRAP-alpha family.</text>
</comment>
<keyword evidence="2 7" id="KW-0812">Transmembrane</keyword>
<evidence type="ECO:0000256" key="4">
    <source>
        <dbReference type="ARBA" id="ARBA00022824"/>
    </source>
</evidence>
<dbReference type="AlphaFoldDB" id="A0A8S1J1A8"/>
<gene>
    <name evidence="8" type="ORF">OSTQU699_LOCUS6517</name>
</gene>
<protein>
    <recommendedName>
        <fullName evidence="7">Translocon-associated protein subunit alpha</fullName>
        <shortName evidence="7">TRAP-alpha</shortName>
    </recommendedName>
    <alternativeName>
        <fullName evidence="7">Signal sequence receptor subunit alpha</fullName>
    </alternativeName>
</protein>
<keyword evidence="6 7" id="KW-0472">Membrane</keyword>
<dbReference type="PANTHER" id="PTHR12924:SF0">
    <property type="entry name" value="TRANSLOCON-ASSOCIATED PROTEIN SUBUNIT ALPHA"/>
    <property type="match status" value="1"/>
</dbReference>
<evidence type="ECO:0000256" key="2">
    <source>
        <dbReference type="ARBA" id="ARBA00022692"/>
    </source>
</evidence>
<name>A0A8S1J1A8_9CHLO</name>
<keyword evidence="9" id="KW-1185">Reference proteome</keyword>
<keyword evidence="3 7" id="KW-0732">Signal</keyword>
<dbReference type="GO" id="GO:0005789">
    <property type="term" value="C:endoplasmic reticulum membrane"/>
    <property type="evidence" value="ECO:0007669"/>
    <property type="project" value="UniProtKB-SubCell"/>
</dbReference>
<dbReference type="OrthoDB" id="567099at2759"/>
<comment type="caution">
    <text evidence="8">The sequence shown here is derived from an EMBL/GenBank/DDBJ whole genome shotgun (WGS) entry which is preliminary data.</text>
</comment>
<dbReference type="InterPro" id="IPR005595">
    <property type="entry name" value="TRAP_alpha"/>
</dbReference>
<evidence type="ECO:0000313" key="9">
    <source>
        <dbReference type="Proteomes" id="UP000708148"/>
    </source>
</evidence>
<comment type="domain">
    <text evidence="7">Shows a remarkable charge distribution with the N-terminus being highly negatively charged, and the cytoplasmic C-terminus positively charged.</text>
</comment>
<comment type="function">
    <text evidence="7">TRAP proteins are part of a complex whose function is to bind calcium to the ER membrane and thereby regulate the retention of ER resident proteins. May be involved in the recycling of the translocation apparatus after completion of the translocation process or may function as a membrane-bound chaperone facilitating folding of translocated proteins.</text>
</comment>
<evidence type="ECO:0000256" key="7">
    <source>
        <dbReference type="RuleBase" id="RU368074"/>
    </source>
</evidence>
<dbReference type="EMBL" id="CAJHUC010001448">
    <property type="protein sequence ID" value="CAD7701158.1"/>
    <property type="molecule type" value="Genomic_DNA"/>
</dbReference>
<reference evidence="8" key="1">
    <citation type="submission" date="2020-12" db="EMBL/GenBank/DDBJ databases">
        <authorList>
            <person name="Iha C."/>
        </authorList>
    </citation>
    <scope>NUCLEOTIDE SEQUENCE</scope>
</reference>
<evidence type="ECO:0000256" key="6">
    <source>
        <dbReference type="ARBA" id="ARBA00023136"/>
    </source>
</evidence>
<proteinExistence type="inferred from homology"/>
<dbReference type="Proteomes" id="UP000708148">
    <property type="component" value="Unassembled WGS sequence"/>
</dbReference>
<organism evidence="8 9">
    <name type="scientific">Ostreobium quekettii</name>
    <dbReference type="NCBI Taxonomy" id="121088"/>
    <lineage>
        <taxon>Eukaryota</taxon>
        <taxon>Viridiplantae</taxon>
        <taxon>Chlorophyta</taxon>
        <taxon>core chlorophytes</taxon>
        <taxon>Ulvophyceae</taxon>
        <taxon>TCBD clade</taxon>
        <taxon>Bryopsidales</taxon>
        <taxon>Ostreobineae</taxon>
        <taxon>Ostreobiaceae</taxon>
        <taxon>Ostreobium</taxon>
    </lineage>
</organism>
<feature type="transmembrane region" description="Helical" evidence="7">
    <location>
        <begin position="135"/>
        <end position="157"/>
    </location>
</feature>
<evidence type="ECO:0000256" key="5">
    <source>
        <dbReference type="ARBA" id="ARBA00022989"/>
    </source>
</evidence>
<accession>A0A8S1J1A8</accession>
<dbReference type="Pfam" id="PF03896">
    <property type="entry name" value="TRAP_alpha"/>
    <property type="match status" value="1"/>
</dbReference>
<keyword evidence="4 7" id="KW-0256">Endoplasmic reticulum</keyword>
<evidence type="ECO:0000313" key="8">
    <source>
        <dbReference type="EMBL" id="CAD7701158.1"/>
    </source>
</evidence>
<comment type="subcellular location">
    <subcellularLocation>
        <location evidence="1 7">Endoplasmic reticulum membrane</location>
        <topology evidence="1 7">Single-pass type I membrane protein</topology>
    </subcellularLocation>
</comment>
<dbReference type="PANTHER" id="PTHR12924">
    <property type="entry name" value="TRANSLOCON-ASSOCIATED PROTEIN, ALPHA SUBUNIT"/>
    <property type="match status" value="1"/>
</dbReference>
<keyword evidence="7" id="KW-0106">Calcium</keyword>
<keyword evidence="5 7" id="KW-1133">Transmembrane helix</keyword>
<comment type="subunit">
    <text evidence="7">Heterotetramer of TRAP-alpha, TRAP-beta, TRAP-delta and TRAP-gamma.</text>
</comment>
<evidence type="ECO:0000256" key="1">
    <source>
        <dbReference type="ARBA" id="ARBA00004115"/>
    </source>
</evidence>